<dbReference type="AlphaFoldDB" id="A0A6A6WW11"/>
<dbReference type="Gene3D" id="2.60.40.420">
    <property type="entry name" value="Cupredoxins - blue copper proteins"/>
    <property type="match status" value="3"/>
</dbReference>
<gene>
    <name evidence="9" type="ORF">K505DRAFT_315164</name>
</gene>
<dbReference type="InterPro" id="IPR045087">
    <property type="entry name" value="Cu-oxidase_fam"/>
</dbReference>
<feature type="chain" id="PRO_5025494931" evidence="5">
    <location>
        <begin position="25"/>
        <end position="599"/>
    </location>
</feature>
<dbReference type="InterPro" id="IPR017762">
    <property type="entry name" value="Multicopper_oxidase_fun"/>
</dbReference>
<dbReference type="NCBIfam" id="TIGR03390">
    <property type="entry name" value="ascorbOXfungal"/>
    <property type="match status" value="1"/>
</dbReference>
<dbReference type="CDD" id="cd13895">
    <property type="entry name" value="CuRO_3_AAO_like_2"/>
    <property type="match status" value="1"/>
</dbReference>
<evidence type="ECO:0000256" key="4">
    <source>
        <dbReference type="ARBA" id="ARBA00023008"/>
    </source>
</evidence>
<dbReference type="InterPro" id="IPR033138">
    <property type="entry name" value="Cu_oxidase_CS"/>
</dbReference>
<dbReference type="PANTHER" id="PTHR11709">
    <property type="entry name" value="MULTI-COPPER OXIDASE"/>
    <property type="match status" value="1"/>
</dbReference>
<dbReference type="GO" id="GO:0005507">
    <property type="term" value="F:copper ion binding"/>
    <property type="evidence" value="ECO:0007669"/>
    <property type="project" value="InterPro"/>
</dbReference>
<evidence type="ECO:0000256" key="3">
    <source>
        <dbReference type="ARBA" id="ARBA00023002"/>
    </source>
</evidence>
<dbReference type="InterPro" id="IPR008972">
    <property type="entry name" value="Cupredoxin"/>
</dbReference>
<comment type="similarity">
    <text evidence="1">Belongs to the multicopper oxidase family.</text>
</comment>
<dbReference type="PANTHER" id="PTHR11709:SF394">
    <property type="entry name" value="FI03373P-RELATED"/>
    <property type="match status" value="1"/>
</dbReference>
<dbReference type="EMBL" id="MU002230">
    <property type="protein sequence ID" value="KAF2788279.1"/>
    <property type="molecule type" value="Genomic_DNA"/>
</dbReference>
<accession>A0A6A6WW11</accession>
<evidence type="ECO:0000259" key="8">
    <source>
        <dbReference type="Pfam" id="PF07732"/>
    </source>
</evidence>
<dbReference type="InterPro" id="IPR011706">
    <property type="entry name" value="Cu-oxidase_C"/>
</dbReference>
<dbReference type="GO" id="GO:0016491">
    <property type="term" value="F:oxidoreductase activity"/>
    <property type="evidence" value="ECO:0007669"/>
    <property type="project" value="UniProtKB-KW"/>
</dbReference>
<dbReference type="PROSITE" id="PS00080">
    <property type="entry name" value="MULTICOPPER_OXIDASE2"/>
    <property type="match status" value="1"/>
</dbReference>
<feature type="domain" description="Plastocyanin-like" evidence="7">
    <location>
        <begin position="420"/>
        <end position="558"/>
    </location>
</feature>
<keyword evidence="5" id="KW-0732">Signal</keyword>
<evidence type="ECO:0000259" key="6">
    <source>
        <dbReference type="Pfam" id="PF00394"/>
    </source>
</evidence>
<feature type="domain" description="Plastocyanin-like" evidence="6">
    <location>
        <begin position="169"/>
        <end position="329"/>
    </location>
</feature>
<dbReference type="Proteomes" id="UP000799757">
    <property type="component" value="Unassembled WGS sequence"/>
</dbReference>
<dbReference type="Pfam" id="PF00394">
    <property type="entry name" value="Cu-oxidase"/>
    <property type="match status" value="1"/>
</dbReference>
<sequence>MYSLRLFVGKAVLLFCLAAQGVSATLQRHDASFSPDHVLYATAGNVTIDCESRYSVLLNGSTPGPAIYLEEGKTSWIRVFNKIPDDNLTRLTSQHWHGLTARVAPYSDGTPQASQWPIAPGYFFDYEIHPDVGEAGTYFYHSHVGFQAITASGPLIVAPCEKEPYDYDEDIIINLQDYYNKTDKTIETGLLANPFQWSGETNAILVNGQSGKAQSSNASSSSCLPHIIKVQPDRTYRMRFIGMTAISLVTLGFESHSNLTIIESDGSFTKPAYSDHLQIAPGQRFSLLFKAKSASEIHSLNKTNFWIQYENRDRPANVAGFAILSYSHASYSSSPVMLPESKPLTLPEDMTDWLEYTLTPLSTEINPFPPAAIVSRTIVITVQQKSNGTLQWAQNNDIWKETNVTVPYLTDIYQRGETAIPDYEAALKNYGWDPKSLTYPAKLGEVIDIVWENNNGPSGGWDVHPFHAHGRHYWDLGAGNGTYNATANNEKLDTLYRENDWTPALRDTTMQYRYASSGVPNTTAGWRAWRVVVSEPGVWMMHCHIFAHQIMGMQTAWVFGNAEEITRRVPQPYVSGYLNFGGSAYGNATYDPLVNHYFE</sequence>
<keyword evidence="2" id="KW-0479">Metal-binding</keyword>
<protein>
    <submittedName>
        <fullName evidence="9">Multicopper oxidase</fullName>
    </submittedName>
</protein>
<dbReference type="InterPro" id="IPR035666">
    <property type="entry name" value="MCO_CuRO_3"/>
</dbReference>
<evidence type="ECO:0000256" key="5">
    <source>
        <dbReference type="SAM" id="SignalP"/>
    </source>
</evidence>
<dbReference type="InterPro" id="IPR011707">
    <property type="entry name" value="Cu-oxidase-like_N"/>
</dbReference>
<dbReference type="Pfam" id="PF07732">
    <property type="entry name" value="Cu-oxidase_3"/>
    <property type="match status" value="1"/>
</dbReference>
<keyword evidence="3" id="KW-0560">Oxidoreductase</keyword>
<keyword evidence="10" id="KW-1185">Reference proteome</keyword>
<dbReference type="OrthoDB" id="2121828at2759"/>
<feature type="signal peptide" evidence="5">
    <location>
        <begin position="1"/>
        <end position="24"/>
    </location>
</feature>
<dbReference type="InterPro" id="IPR001117">
    <property type="entry name" value="Cu-oxidase_2nd"/>
</dbReference>
<evidence type="ECO:0000313" key="10">
    <source>
        <dbReference type="Proteomes" id="UP000799757"/>
    </source>
</evidence>
<keyword evidence="4" id="KW-0186">Copper</keyword>
<organism evidence="9 10">
    <name type="scientific">Melanomma pulvis-pyrius CBS 109.77</name>
    <dbReference type="NCBI Taxonomy" id="1314802"/>
    <lineage>
        <taxon>Eukaryota</taxon>
        <taxon>Fungi</taxon>
        <taxon>Dikarya</taxon>
        <taxon>Ascomycota</taxon>
        <taxon>Pezizomycotina</taxon>
        <taxon>Dothideomycetes</taxon>
        <taxon>Pleosporomycetidae</taxon>
        <taxon>Pleosporales</taxon>
        <taxon>Melanommataceae</taxon>
        <taxon>Melanomma</taxon>
    </lineage>
</organism>
<name>A0A6A6WW11_9PLEO</name>
<evidence type="ECO:0000259" key="7">
    <source>
        <dbReference type="Pfam" id="PF07731"/>
    </source>
</evidence>
<evidence type="ECO:0000256" key="1">
    <source>
        <dbReference type="ARBA" id="ARBA00010609"/>
    </source>
</evidence>
<evidence type="ECO:0000313" key="9">
    <source>
        <dbReference type="EMBL" id="KAF2788279.1"/>
    </source>
</evidence>
<dbReference type="CDD" id="cd13873">
    <property type="entry name" value="CuRO_2_AAO_like_2"/>
    <property type="match status" value="1"/>
</dbReference>
<dbReference type="PROSITE" id="PS00079">
    <property type="entry name" value="MULTICOPPER_OXIDASE1"/>
    <property type="match status" value="1"/>
</dbReference>
<proteinExistence type="inferred from homology"/>
<feature type="domain" description="Plastocyanin-like" evidence="8">
    <location>
        <begin position="42"/>
        <end position="159"/>
    </location>
</feature>
<dbReference type="SUPFAM" id="SSF49503">
    <property type="entry name" value="Cupredoxins"/>
    <property type="match status" value="3"/>
</dbReference>
<evidence type="ECO:0000256" key="2">
    <source>
        <dbReference type="ARBA" id="ARBA00022723"/>
    </source>
</evidence>
<dbReference type="InterPro" id="IPR002355">
    <property type="entry name" value="Cu_oxidase_Cu_BS"/>
</dbReference>
<dbReference type="Pfam" id="PF07731">
    <property type="entry name" value="Cu-oxidase_2"/>
    <property type="match status" value="1"/>
</dbReference>
<reference evidence="9" key="1">
    <citation type="journal article" date="2020" name="Stud. Mycol.">
        <title>101 Dothideomycetes genomes: a test case for predicting lifestyles and emergence of pathogens.</title>
        <authorList>
            <person name="Haridas S."/>
            <person name="Albert R."/>
            <person name="Binder M."/>
            <person name="Bloem J."/>
            <person name="Labutti K."/>
            <person name="Salamov A."/>
            <person name="Andreopoulos B."/>
            <person name="Baker S."/>
            <person name="Barry K."/>
            <person name="Bills G."/>
            <person name="Bluhm B."/>
            <person name="Cannon C."/>
            <person name="Castanera R."/>
            <person name="Culley D."/>
            <person name="Daum C."/>
            <person name="Ezra D."/>
            <person name="Gonzalez J."/>
            <person name="Henrissat B."/>
            <person name="Kuo A."/>
            <person name="Liang C."/>
            <person name="Lipzen A."/>
            <person name="Lutzoni F."/>
            <person name="Magnuson J."/>
            <person name="Mondo S."/>
            <person name="Nolan M."/>
            <person name="Ohm R."/>
            <person name="Pangilinan J."/>
            <person name="Park H.-J."/>
            <person name="Ramirez L."/>
            <person name="Alfaro M."/>
            <person name="Sun H."/>
            <person name="Tritt A."/>
            <person name="Yoshinaga Y."/>
            <person name="Zwiers L.-H."/>
            <person name="Turgeon B."/>
            <person name="Goodwin S."/>
            <person name="Spatafora J."/>
            <person name="Crous P."/>
            <person name="Grigoriev I."/>
        </authorList>
    </citation>
    <scope>NUCLEOTIDE SEQUENCE</scope>
    <source>
        <strain evidence="9">CBS 109.77</strain>
    </source>
</reference>